<dbReference type="RefSeq" id="WP_259082125.1">
    <property type="nucleotide sequence ID" value="NZ_JANTZN010000009.1"/>
</dbReference>
<feature type="domain" description="Tyrosine-protein kinase G-rich" evidence="10">
    <location>
        <begin position="307"/>
        <end position="381"/>
    </location>
</feature>
<evidence type="ECO:0000259" key="9">
    <source>
        <dbReference type="Pfam" id="PF02706"/>
    </source>
</evidence>
<dbReference type="Proteomes" id="UP001155010">
    <property type="component" value="Unassembled WGS sequence"/>
</dbReference>
<dbReference type="PANTHER" id="PTHR32309">
    <property type="entry name" value="TYROSINE-PROTEIN KINASE"/>
    <property type="match status" value="1"/>
</dbReference>
<keyword evidence="3 8" id="KW-0812">Transmembrane</keyword>
<evidence type="ECO:0000313" key="11">
    <source>
        <dbReference type="EMBL" id="MCS3952396.1"/>
    </source>
</evidence>
<dbReference type="InterPro" id="IPR032807">
    <property type="entry name" value="GNVR"/>
</dbReference>
<evidence type="ECO:0000256" key="3">
    <source>
        <dbReference type="ARBA" id="ARBA00022692"/>
    </source>
</evidence>
<feature type="region of interest" description="Disordered" evidence="7">
    <location>
        <begin position="1"/>
        <end position="20"/>
    </location>
</feature>
<organism evidence="11 12">
    <name type="scientific">Salinibacter ruber</name>
    <dbReference type="NCBI Taxonomy" id="146919"/>
    <lineage>
        <taxon>Bacteria</taxon>
        <taxon>Pseudomonadati</taxon>
        <taxon>Rhodothermota</taxon>
        <taxon>Rhodothermia</taxon>
        <taxon>Rhodothermales</taxon>
        <taxon>Salinibacteraceae</taxon>
        <taxon>Salinibacter</taxon>
    </lineage>
</organism>
<evidence type="ECO:0000256" key="6">
    <source>
        <dbReference type="SAM" id="Coils"/>
    </source>
</evidence>
<evidence type="ECO:0000259" key="10">
    <source>
        <dbReference type="Pfam" id="PF13807"/>
    </source>
</evidence>
<dbReference type="Pfam" id="PF02706">
    <property type="entry name" value="Wzz"/>
    <property type="match status" value="1"/>
</dbReference>
<dbReference type="Pfam" id="PF13807">
    <property type="entry name" value="GNVR"/>
    <property type="match status" value="1"/>
</dbReference>
<feature type="domain" description="Polysaccharide chain length determinant N-terminal" evidence="9">
    <location>
        <begin position="27"/>
        <end position="124"/>
    </location>
</feature>
<feature type="coiled-coil region" evidence="6">
    <location>
        <begin position="254"/>
        <end position="325"/>
    </location>
</feature>
<dbReference type="InterPro" id="IPR050445">
    <property type="entry name" value="Bact_polysacc_biosynth/exp"/>
</dbReference>
<dbReference type="GO" id="GO:0005886">
    <property type="term" value="C:plasma membrane"/>
    <property type="evidence" value="ECO:0007669"/>
    <property type="project" value="UniProtKB-SubCell"/>
</dbReference>
<evidence type="ECO:0008006" key="13">
    <source>
        <dbReference type="Google" id="ProtNLM"/>
    </source>
</evidence>
<gene>
    <name evidence="11" type="ORF">GGP83_002363</name>
</gene>
<keyword evidence="2" id="KW-1003">Cell membrane</keyword>
<comment type="caution">
    <text evidence="11">The sequence shown here is derived from an EMBL/GenBank/DDBJ whole genome shotgun (WGS) entry which is preliminary data.</text>
</comment>
<keyword evidence="5 8" id="KW-0472">Membrane</keyword>
<keyword evidence="4 8" id="KW-1133">Transmembrane helix</keyword>
<evidence type="ECO:0000313" key="12">
    <source>
        <dbReference type="Proteomes" id="UP001155010"/>
    </source>
</evidence>
<evidence type="ECO:0000256" key="2">
    <source>
        <dbReference type="ARBA" id="ARBA00022475"/>
    </source>
</evidence>
<evidence type="ECO:0000256" key="7">
    <source>
        <dbReference type="SAM" id="MobiDB-lite"/>
    </source>
</evidence>
<protein>
    <recommendedName>
        <fullName evidence="13">Chain length determinant protein</fullName>
    </recommendedName>
</protein>
<feature type="transmembrane region" description="Helical" evidence="8">
    <location>
        <begin position="357"/>
        <end position="378"/>
    </location>
</feature>
<dbReference type="PANTHER" id="PTHR32309:SF31">
    <property type="entry name" value="CAPSULAR EXOPOLYSACCHARIDE FAMILY"/>
    <property type="match status" value="1"/>
</dbReference>
<evidence type="ECO:0000256" key="5">
    <source>
        <dbReference type="ARBA" id="ARBA00023136"/>
    </source>
</evidence>
<keyword evidence="6" id="KW-0175">Coiled coil</keyword>
<evidence type="ECO:0000256" key="8">
    <source>
        <dbReference type="SAM" id="Phobius"/>
    </source>
</evidence>
<comment type="subcellular location">
    <subcellularLocation>
        <location evidence="1">Cell membrane</location>
        <topology evidence="1">Multi-pass membrane protein</topology>
    </subcellularLocation>
</comment>
<dbReference type="InterPro" id="IPR003856">
    <property type="entry name" value="LPS_length_determ_N"/>
</dbReference>
<dbReference type="EMBL" id="JANUBB010000009">
    <property type="protein sequence ID" value="MCS3952396.1"/>
    <property type="molecule type" value="Genomic_DNA"/>
</dbReference>
<dbReference type="AlphaFoldDB" id="A0A9X2U9H1"/>
<feature type="transmembrane region" description="Helical" evidence="8">
    <location>
        <begin position="40"/>
        <end position="58"/>
    </location>
</feature>
<proteinExistence type="predicted"/>
<sequence length="419" mass="45778">MSPSQDSTSDSTSAGRRAASPDNQTVLVDLLLTLSRGRGLIVLSILGFGLLGVLYAASVPSEYTATSKVVREASTEGGGQGLPEGLSSVQGLGLDLGGGGAGLTPTSYPEIATSREVRLAVARDTFYFPSTGRRTTFIEHVNRPAGLFGQALRYTVWLPWTLAEAIGPLLGGPDAAPPVASDSSDTLIYPTQAEERAITALGDRISASYAESGALDAGSGLMSIATTATDPTLAARMNERVIAHLRMRVREIRTETTQENLTFIQERFEEAQRELDAAEDRLSQFLEQNRSVLTGGNEPQLEFRRERLRREVRFKEQLYSQLQEQVTQTRLQLQREQPVVTIAEKAAPPTEASAPNWSLTLVLFLSLGVFFGVLGAVLRSMYRSHQEVPENQEKMQEVRRSLRPVGLIQGVRQEFEVQD</sequence>
<evidence type="ECO:0000256" key="1">
    <source>
        <dbReference type="ARBA" id="ARBA00004651"/>
    </source>
</evidence>
<feature type="compositionally biased region" description="Low complexity" evidence="7">
    <location>
        <begin position="1"/>
        <end position="13"/>
    </location>
</feature>
<accession>A0A9X2U9H1</accession>
<evidence type="ECO:0000256" key="4">
    <source>
        <dbReference type="ARBA" id="ARBA00022989"/>
    </source>
</evidence>
<reference evidence="11" key="1">
    <citation type="submission" date="2022-08" db="EMBL/GenBank/DDBJ databases">
        <title>Genomic Encyclopedia of Type Strains, Phase V (KMG-V): Genome sequencing to study the core and pangenomes of soil and plant-associated prokaryotes.</title>
        <authorList>
            <person name="Whitman W."/>
        </authorList>
    </citation>
    <scope>NUCLEOTIDE SEQUENCE</scope>
    <source>
        <strain evidence="11">SP2017</strain>
    </source>
</reference>
<name>A0A9X2U9H1_9BACT</name>